<keyword evidence="2" id="KW-0472">Membrane</keyword>
<dbReference type="RefSeq" id="WP_386103192.1">
    <property type="nucleotide sequence ID" value="NZ_JBHUOZ010000003.1"/>
</dbReference>
<organism evidence="5 6">
    <name type="scientific">Terrimonas rubra</name>
    <dbReference type="NCBI Taxonomy" id="1035890"/>
    <lineage>
        <taxon>Bacteria</taxon>
        <taxon>Pseudomonadati</taxon>
        <taxon>Bacteroidota</taxon>
        <taxon>Chitinophagia</taxon>
        <taxon>Chitinophagales</taxon>
        <taxon>Chitinophagaceae</taxon>
        <taxon>Terrimonas</taxon>
    </lineage>
</organism>
<evidence type="ECO:0000256" key="1">
    <source>
        <dbReference type="ARBA" id="ARBA00004442"/>
    </source>
</evidence>
<protein>
    <submittedName>
        <fullName evidence="5">Outer membrane beta-barrel protein</fullName>
    </submittedName>
</protein>
<dbReference type="SUPFAM" id="SSF49464">
    <property type="entry name" value="Carboxypeptidase regulatory domain-like"/>
    <property type="match status" value="1"/>
</dbReference>
<feature type="domain" description="Outer membrane protein beta-barrel" evidence="4">
    <location>
        <begin position="370"/>
        <end position="772"/>
    </location>
</feature>
<evidence type="ECO:0000313" key="5">
    <source>
        <dbReference type="EMBL" id="MFD2921952.1"/>
    </source>
</evidence>
<comment type="subcellular location">
    <subcellularLocation>
        <location evidence="1">Cell outer membrane</location>
    </subcellularLocation>
</comment>
<dbReference type="PANTHER" id="PTHR40980:SF4">
    <property type="entry name" value="TONB-DEPENDENT RECEPTOR-LIKE BETA-BARREL DOMAIN-CONTAINING PROTEIN"/>
    <property type="match status" value="1"/>
</dbReference>
<dbReference type="Pfam" id="PF14905">
    <property type="entry name" value="OMP_b-brl_3"/>
    <property type="match status" value="1"/>
</dbReference>
<reference evidence="6" key="1">
    <citation type="journal article" date="2019" name="Int. J. Syst. Evol. Microbiol.">
        <title>The Global Catalogue of Microorganisms (GCM) 10K type strain sequencing project: providing services to taxonomists for standard genome sequencing and annotation.</title>
        <authorList>
            <consortium name="The Broad Institute Genomics Platform"/>
            <consortium name="The Broad Institute Genome Sequencing Center for Infectious Disease"/>
            <person name="Wu L."/>
            <person name="Ma J."/>
        </authorList>
    </citation>
    <scope>NUCLEOTIDE SEQUENCE [LARGE SCALE GENOMIC DNA]</scope>
    <source>
        <strain evidence="6">KCTC 23299</strain>
    </source>
</reference>
<dbReference type="Pfam" id="PF13620">
    <property type="entry name" value="CarboxypepD_reg"/>
    <property type="match status" value="1"/>
</dbReference>
<dbReference type="EMBL" id="JBHUOZ010000003">
    <property type="protein sequence ID" value="MFD2921952.1"/>
    <property type="molecule type" value="Genomic_DNA"/>
</dbReference>
<comment type="caution">
    <text evidence="5">The sequence shown here is derived from an EMBL/GenBank/DDBJ whole genome shotgun (WGS) entry which is preliminary data.</text>
</comment>
<evidence type="ECO:0000256" key="3">
    <source>
        <dbReference type="ARBA" id="ARBA00023237"/>
    </source>
</evidence>
<evidence type="ECO:0000313" key="6">
    <source>
        <dbReference type="Proteomes" id="UP001597511"/>
    </source>
</evidence>
<dbReference type="Proteomes" id="UP001597511">
    <property type="component" value="Unassembled WGS sequence"/>
</dbReference>
<gene>
    <name evidence="5" type="ORF">ACFS6H_19690</name>
</gene>
<name>A0ABW6A9I6_9BACT</name>
<dbReference type="SUPFAM" id="SSF56935">
    <property type="entry name" value="Porins"/>
    <property type="match status" value="1"/>
</dbReference>
<sequence>MKQIIFLLAVLVCQARVSGQHFTIRGKVVNAQHAPVEFVYVSLLSKDSALVQRTATDSTGLFIIKSGTGNYRLVVEQFGREFLNKTLLLNGDMDMGIITINEMAELGGITIASRKKLVEQKVDRLVFNVEQATAITGGTALDALKATPTVRVQNDMVSIVGKGEVLVMVDDRLQRMSPEDLAAFLRSIPADNIKSIEVITAPPAKYDAEGNSGLINIRLKSARKNSWNANLGTSYTQKTYASNNLQGLFNYNRDRLAVQASVSKSKDKLLTSSEGHIFYPGEWWKQEVSNKSVSHIWGLGLGVDYKMSRQWSSGIKYLGSFTDKTSANNPFTTRFDHVSGLPTSYIRTAADAGNKPVMHSINWYHTVALGTAGKTISVDIDHFNYRKKDRRFFAGNELDEQKNNIPNSFFSSTNSNINKVQNYSGKIDVTLPYQWANISFGGKIAYTNTNNDLVVYDHHTGEPVLNTDQSNMFNYKEYNEALYFSAGKKLHEKWETQLGLRMEATQTHGYSKNLDQENKNKYVRLFPTAYITYVPDQRNSFSFNYSRRIRRPDFEYLNPFVIRTSPYFYSEGNPFLQPSFIDNLEFSYINNQKWVSSVYYSGVKDFGQELSIADPVTNITRQTPVNYANTFQLGLSSYYHFSKWTWWNSFSGFNMNYQHVQSKTRFITSVDGLNAYLYTNNDFTLNKRKTFFAGLNYAVQLPGRYQVFHISSMHMLDVSVKFLLLDKKLSLTLVGEDLLNAQRPLITYYSNSIKNNVRSYGDTRGFRVSLSYKFGNNAIKAKQRNAGNEEERNRVGL</sequence>
<evidence type="ECO:0000256" key="2">
    <source>
        <dbReference type="ARBA" id="ARBA00023136"/>
    </source>
</evidence>
<dbReference type="InterPro" id="IPR041700">
    <property type="entry name" value="OMP_b-brl_3"/>
</dbReference>
<proteinExistence type="predicted"/>
<accession>A0ABW6A9I6</accession>
<dbReference type="Gene3D" id="2.40.170.20">
    <property type="entry name" value="TonB-dependent receptor, beta-barrel domain"/>
    <property type="match status" value="1"/>
</dbReference>
<dbReference type="InterPro" id="IPR036942">
    <property type="entry name" value="Beta-barrel_TonB_sf"/>
</dbReference>
<dbReference type="PANTHER" id="PTHR40980">
    <property type="entry name" value="PLUG DOMAIN-CONTAINING PROTEIN"/>
    <property type="match status" value="1"/>
</dbReference>
<evidence type="ECO:0000259" key="4">
    <source>
        <dbReference type="Pfam" id="PF14905"/>
    </source>
</evidence>
<dbReference type="InterPro" id="IPR037066">
    <property type="entry name" value="Plug_dom_sf"/>
</dbReference>
<keyword evidence="3" id="KW-0998">Cell outer membrane</keyword>
<dbReference type="InterPro" id="IPR008969">
    <property type="entry name" value="CarboxyPept-like_regulatory"/>
</dbReference>
<keyword evidence="6" id="KW-1185">Reference proteome</keyword>
<dbReference type="Gene3D" id="2.170.130.10">
    <property type="entry name" value="TonB-dependent receptor, plug domain"/>
    <property type="match status" value="1"/>
</dbReference>